<dbReference type="OrthoDB" id="580957at2"/>
<evidence type="ECO:0000256" key="1">
    <source>
        <dbReference type="SAM" id="Phobius"/>
    </source>
</evidence>
<dbReference type="InterPro" id="IPR027417">
    <property type="entry name" value="P-loop_NTPase"/>
</dbReference>
<dbReference type="RefSeq" id="WP_058183180.1">
    <property type="nucleotide sequence ID" value="NZ_LMTZ01000013.1"/>
</dbReference>
<feature type="transmembrane region" description="Helical" evidence="1">
    <location>
        <begin position="863"/>
        <end position="881"/>
    </location>
</feature>
<keyword evidence="3" id="KW-1185">Reference proteome</keyword>
<dbReference type="EMBL" id="LMTZ01000013">
    <property type="protein sequence ID" value="KST69848.1"/>
    <property type="molecule type" value="Genomic_DNA"/>
</dbReference>
<feature type="transmembrane region" description="Helical" evidence="1">
    <location>
        <begin position="838"/>
        <end position="856"/>
    </location>
</feature>
<keyword evidence="1" id="KW-0812">Transmembrane</keyword>
<feature type="transmembrane region" description="Helical" evidence="1">
    <location>
        <begin position="887"/>
        <end position="907"/>
    </location>
</feature>
<reference evidence="2 3" key="1">
    <citation type="journal article" date="2015" name="Genome Announc.">
        <title>Draft Genome of the Euendolithic (true boring) Cyanobacterium Mastigocoleus testarum strain BC008.</title>
        <authorList>
            <person name="Guida B.S."/>
            <person name="Garcia-Pichel F."/>
        </authorList>
    </citation>
    <scope>NUCLEOTIDE SEQUENCE [LARGE SCALE GENOMIC DNA]</scope>
    <source>
        <strain evidence="2 3">BC008</strain>
    </source>
</reference>
<dbReference type="Gene3D" id="3.40.50.300">
    <property type="entry name" value="P-loop containing nucleotide triphosphate hydrolases"/>
    <property type="match status" value="1"/>
</dbReference>
<dbReference type="SUPFAM" id="SSF52540">
    <property type="entry name" value="P-loop containing nucleoside triphosphate hydrolases"/>
    <property type="match status" value="1"/>
</dbReference>
<organism evidence="2 3">
    <name type="scientific">Mastigocoleus testarum BC008</name>
    <dbReference type="NCBI Taxonomy" id="371196"/>
    <lineage>
        <taxon>Bacteria</taxon>
        <taxon>Bacillati</taxon>
        <taxon>Cyanobacteriota</taxon>
        <taxon>Cyanophyceae</taxon>
        <taxon>Nostocales</taxon>
        <taxon>Hapalosiphonaceae</taxon>
        <taxon>Mastigocoleus</taxon>
    </lineage>
</organism>
<evidence type="ECO:0000313" key="2">
    <source>
        <dbReference type="EMBL" id="KST69848.1"/>
    </source>
</evidence>
<keyword evidence="1" id="KW-0472">Membrane</keyword>
<feature type="transmembrane region" description="Helical" evidence="1">
    <location>
        <begin position="745"/>
        <end position="767"/>
    </location>
</feature>
<dbReference type="Proteomes" id="UP000053372">
    <property type="component" value="Unassembled WGS sequence"/>
</dbReference>
<feature type="transmembrane region" description="Helical" evidence="1">
    <location>
        <begin position="914"/>
        <end position="935"/>
    </location>
</feature>
<protein>
    <submittedName>
        <fullName evidence="2">Uncharacterized protein</fullName>
    </submittedName>
</protein>
<evidence type="ECO:0000313" key="3">
    <source>
        <dbReference type="Proteomes" id="UP000053372"/>
    </source>
</evidence>
<dbReference type="AlphaFoldDB" id="A0A0V7ZZA5"/>
<proteinExistence type="predicted"/>
<name>A0A0V7ZZA5_9CYAN</name>
<sequence length="944" mass="108655">MSTEKQPAYEYQVGGSLPVDAPSYVKRQADEDLYQALKAGKFCYVLNSRQMGKSSLRVQVMKRLQLEGFACAALDLTQIGSQQVSSQQWYGGIIRTLARNFQIADKFNVREWLREQVRVSDVQHLSEFVEDILLVELSQPIVIFIDEIDSVLSLNFPTDDFFAFIRYCYNQRADNSIYKRLTFVLLGVATPSDLIQNKKRTPFNIGQAITLNGFQEEEIEPLAKGLKGRVDNPQIVLKEILHWTGGQPFLTHKLCNFIQFSKKFTSVEEIVQNSIIKNWESQDEPEHLRTIRDRVFRKEELAGKLLGLYQQILRHREIVADDSLEQIELRLSGLVVERDDKLKVYNRIYKSVFNQTWLDRALANLRPYAEAITAWLASKRRDKSRLLRGKALQDARLWAAGKSLSNEDIDFLSASQELQTIELQDALRLHTFRFKKGQVSDIIQLINLCHKFPEEAVDYFFNGDITQWLRGQGRTDLVNISQKIIRDYIIPDTTEISQKLISRSVNTDITDNYEFKRRKGLELCLREFCEIENLEIYPKIFIEPSFVDFGEIPLGSKITFNLRVVNKGRGFVWGKIESDKHLYGITFLEKFNYLKNDILYVTLDTIDVAIGHYQGNIFFKFEGLPECFKIPIKYIITSINVIINPSNVDLGKIKYSKSPIFHLRVTCKPSNGKIKGKVFTEKNFLIVNPYNFEESSFKLQVKVNTTVLGQGWHEDKVLLKTNTGDYEIPVEFITSIRIEEEVPRILISGCIIGLLMLCIRAGIGSIIGTNELWILSFLNDQPNSFSQLCTFTNNKSEIISEINSTFNLLGLTIYLLSLIILLQTSIANKKNNFFIRKYKILSIILFSPLILLGFNYRDLLGSLSLIVLDSSAYLYTVIGITQPFNGWFWLGFFATMLFRIISVRINYIKKINSIQISVFTILVVILIVFAGWLTVQFQKNTCFL</sequence>
<dbReference type="Pfam" id="PF14516">
    <property type="entry name" value="AAA_35"/>
    <property type="match status" value="1"/>
</dbReference>
<gene>
    <name evidence="2" type="ORF">BC008_36440</name>
</gene>
<keyword evidence="1" id="KW-1133">Transmembrane helix</keyword>
<accession>A0A0V7ZZA5</accession>
<feature type="transmembrane region" description="Helical" evidence="1">
    <location>
        <begin position="805"/>
        <end position="826"/>
    </location>
</feature>
<comment type="caution">
    <text evidence="2">The sequence shown here is derived from an EMBL/GenBank/DDBJ whole genome shotgun (WGS) entry which is preliminary data.</text>
</comment>